<keyword evidence="4" id="KW-1185">Reference proteome</keyword>
<sequence>MKKILGRISLTLLIIFTIFLIYQRDHFAFGTLLSFLRWPLFVLFGTLLIINLRQGQPFKLTLFMLGLLSVIGEWYWIKLNNRSLQAHDSKLQGKDLSILSYNLYFRNQHPESIIMEIQEADPDVIVVQELTTHWDSLLRTRLKKYPYYDTKPLRNTYGLGTYSKFPLTKTEFLAKQPNKPYAQFVEIDFGDKNILLCNVHLASPAWAVENPNNFFTIYEKINEQRKNQLIEIEQYFNQENYQQSIQILAGDLNVFKLEPIYRDLLKNWLNLYNEKGSGLGTTFPNAHNFPNTFITLDYILFRGETVPLNFSVLDQGSSDHFGIMGKLGL</sequence>
<dbReference type="GO" id="GO:0004519">
    <property type="term" value="F:endonuclease activity"/>
    <property type="evidence" value="ECO:0007669"/>
    <property type="project" value="UniProtKB-KW"/>
</dbReference>
<evidence type="ECO:0000259" key="2">
    <source>
        <dbReference type="Pfam" id="PF03372"/>
    </source>
</evidence>
<evidence type="ECO:0000313" key="3">
    <source>
        <dbReference type="EMBL" id="MDN5200924.1"/>
    </source>
</evidence>
<dbReference type="RefSeq" id="WP_346750954.1">
    <property type="nucleotide sequence ID" value="NZ_JAUJEA010000002.1"/>
</dbReference>
<dbReference type="Gene3D" id="3.60.10.10">
    <property type="entry name" value="Endonuclease/exonuclease/phosphatase"/>
    <property type="match status" value="1"/>
</dbReference>
<keyword evidence="1" id="KW-1133">Transmembrane helix</keyword>
<accession>A0ABT8KL23</accession>
<keyword evidence="1" id="KW-0472">Membrane</keyword>
<dbReference type="InterPro" id="IPR005135">
    <property type="entry name" value="Endo/exonuclease/phosphatase"/>
</dbReference>
<name>A0ABT8KL23_9BACT</name>
<evidence type="ECO:0000313" key="4">
    <source>
        <dbReference type="Proteomes" id="UP001172082"/>
    </source>
</evidence>
<protein>
    <submittedName>
        <fullName evidence="3">Endonuclease/exonuclease/phosphatase family protein</fullName>
    </submittedName>
</protein>
<feature type="transmembrane region" description="Helical" evidence="1">
    <location>
        <begin position="57"/>
        <end position="77"/>
    </location>
</feature>
<keyword evidence="3" id="KW-0540">Nuclease</keyword>
<dbReference type="PANTHER" id="PTHR14859:SF15">
    <property type="entry name" value="ENDONUCLEASE_EXONUCLEASE_PHOSPHATASE DOMAIN-CONTAINING PROTEIN"/>
    <property type="match status" value="1"/>
</dbReference>
<keyword evidence="3" id="KW-0378">Hydrolase</keyword>
<dbReference type="EMBL" id="JAUJEA010000002">
    <property type="protein sequence ID" value="MDN5200924.1"/>
    <property type="molecule type" value="Genomic_DNA"/>
</dbReference>
<dbReference type="InterPro" id="IPR051916">
    <property type="entry name" value="GPI-anchor_lipid_remodeler"/>
</dbReference>
<keyword evidence="1" id="KW-0812">Transmembrane</keyword>
<organism evidence="3 4">
    <name type="scientific">Splendidivirga corallicola</name>
    <dbReference type="NCBI Taxonomy" id="3051826"/>
    <lineage>
        <taxon>Bacteria</taxon>
        <taxon>Pseudomonadati</taxon>
        <taxon>Bacteroidota</taxon>
        <taxon>Cytophagia</taxon>
        <taxon>Cytophagales</taxon>
        <taxon>Splendidivirgaceae</taxon>
        <taxon>Splendidivirga</taxon>
    </lineage>
</organism>
<dbReference type="Proteomes" id="UP001172082">
    <property type="component" value="Unassembled WGS sequence"/>
</dbReference>
<gene>
    <name evidence="3" type="ORF">QQ008_06115</name>
</gene>
<evidence type="ECO:0000256" key="1">
    <source>
        <dbReference type="SAM" id="Phobius"/>
    </source>
</evidence>
<proteinExistence type="predicted"/>
<feature type="transmembrane region" description="Helical" evidence="1">
    <location>
        <begin position="28"/>
        <end position="50"/>
    </location>
</feature>
<comment type="caution">
    <text evidence="3">The sequence shown here is derived from an EMBL/GenBank/DDBJ whole genome shotgun (WGS) entry which is preliminary data.</text>
</comment>
<keyword evidence="3" id="KW-0255">Endonuclease</keyword>
<dbReference type="Pfam" id="PF03372">
    <property type="entry name" value="Exo_endo_phos"/>
    <property type="match status" value="1"/>
</dbReference>
<dbReference type="InterPro" id="IPR036691">
    <property type="entry name" value="Endo/exonu/phosph_ase_sf"/>
</dbReference>
<dbReference type="SUPFAM" id="SSF56219">
    <property type="entry name" value="DNase I-like"/>
    <property type="match status" value="1"/>
</dbReference>
<reference evidence="3" key="1">
    <citation type="submission" date="2023-06" db="EMBL/GenBank/DDBJ databases">
        <title>Genomic of Parafulvivirga corallium.</title>
        <authorList>
            <person name="Wang G."/>
        </authorList>
    </citation>
    <scope>NUCLEOTIDE SEQUENCE</scope>
    <source>
        <strain evidence="3">BMA10</strain>
    </source>
</reference>
<dbReference type="PANTHER" id="PTHR14859">
    <property type="entry name" value="CALCOFLUOR WHITE HYPERSENSITIVE PROTEIN PRECURSOR"/>
    <property type="match status" value="1"/>
</dbReference>
<feature type="transmembrane region" description="Helical" evidence="1">
    <location>
        <begin position="5"/>
        <end position="22"/>
    </location>
</feature>
<feature type="domain" description="Endonuclease/exonuclease/phosphatase" evidence="2">
    <location>
        <begin position="99"/>
        <end position="320"/>
    </location>
</feature>